<reference evidence="1" key="1">
    <citation type="submission" date="2023-01" db="EMBL/GenBank/DDBJ databases">
        <title>Genome assembly of the deep-sea coral Lophelia pertusa.</title>
        <authorList>
            <person name="Herrera S."/>
            <person name="Cordes E."/>
        </authorList>
    </citation>
    <scope>NUCLEOTIDE SEQUENCE</scope>
    <source>
        <strain evidence="1">USNM1676648</strain>
        <tissue evidence="1">Polyp</tissue>
    </source>
</reference>
<gene>
    <name evidence="1" type="ORF">OS493_035211</name>
</gene>
<sequence length="105" mass="11780">MPTRGTPPYSVIQDIMYPSGEGTVGEKTRVSTRGHEPAVTITNVMYYVRDEGKTDSEPSRQLEFEDVWLASQVEPLQDNFDVLDKKPLSNLLQGALGSFSVFTRR</sequence>
<organism evidence="1 2">
    <name type="scientific">Desmophyllum pertusum</name>
    <dbReference type="NCBI Taxonomy" id="174260"/>
    <lineage>
        <taxon>Eukaryota</taxon>
        <taxon>Metazoa</taxon>
        <taxon>Cnidaria</taxon>
        <taxon>Anthozoa</taxon>
        <taxon>Hexacorallia</taxon>
        <taxon>Scleractinia</taxon>
        <taxon>Caryophylliina</taxon>
        <taxon>Caryophylliidae</taxon>
        <taxon>Desmophyllum</taxon>
    </lineage>
</organism>
<evidence type="ECO:0000313" key="2">
    <source>
        <dbReference type="Proteomes" id="UP001163046"/>
    </source>
</evidence>
<dbReference type="EMBL" id="MU825448">
    <property type="protein sequence ID" value="KAJ7388871.1"/>
    <property type="molecule type" value="Genomic_DNA"/>
</dbReference>
<dbReference type="AlphaFoldDB" id="A0A9X0D706"/>
<accession>A0A9X0D706</accession>
<evidence type="ECO:0000313" key="1">
    <source>
        <dbReference type="EMBL" id="KAJ7388871.1"/>
    </source>
</evidence>
<protein>
    <submittedName>
        <fullName evidence="1">Uncharacterized protein</fullName>
    </submittedName>
</protein>
<keyword evidence="2" id="KW-1185">Reference proteome</keyword>
<proteinExistence type="predicted"/>
<comment type="caution">
    <text evidence="1">The sequence shown here is derived from an EMBL/GenBank/DDBJ whole genome shotgun (WGS) entry which is preliminary data.</text>
</comment>
<dbReference type="Proteomes" id="UP001163046">
    <property type="component" value="Unassembled WGS sequence"/>
</dbReference>
<name>A0A9X0D706_9CNID</name>